<dbReference type="PRINTS" id="PR00625">
    <property type="entry name" value="JDOMAIN"/>
</dbReference>
<feature type="compositionally biased region" description="Low complexity" evidence="1">
    <location>
        <begin position="231"/>
        <end position="247"/>
    </location>
</feature>
<dbReference type="CDD" id="cd06257">
    <property type="entry name" value="DnaJ"/>
    <property type="match status" value="1"/>
</dbReference>
<evidence type="ECO:0000256" key="1">
    <source>
        <dbReference type="SAM" id="MobiDB-lite"/>
    </source>
</evidence>
<dbReference type="AlphaFoldDB" id="A0A4P9X7R8"/>
<dbReference type="Gene3D" id="1.10.287.110">
    <property type="entry name" value="DnaJ domain"/>
    <property type="match status" value="1"/>
</dbReference>
<feature type="region of interest" description="Disordered" evidence="1">
    <location>
        <begin position="231"/>
        <end position="250"/>
    </location>
</feature>
<dbReference type="InterPro" id="IPR036869">
    <property type="entry name" value="J_dom_sf"/>
</dbReference>
<keyword evidence="4" id="KW-1185">Reference proteome</keyword>
<accession>A0A4P9X7R8</accession>
<dbReference type="EMBL" id="ML014185">
    <property type="protein sequence ID" value="RKP01100.1"/>
    <property type="molecule type" value="Genomic_DNA"/>
</dbReference>
<reference evidence="4" key="1">
    <citation type="journal article" date="2018" name="Nat. Microbiol.">
        <title>Leveraging single-cell genomics to expand the fungal tree of life.</title>
        <authorList>
            <person name="Ahrendt S.R."/>
            <person name="Quandt C.A."/>
            <person name="Ciobanu D."/>
            <person name="Clum A."/>
            <person name="Salamov A."/>
            <person name="Andreopoulos B."/>
            <person name="Cheng J.F."/>
            <person name="Woyke T."/>
            <person name="Pelin A."/>
            <person name="Henrissat B."/>
            <person name="Reynolds N.K."/>
            <person name="Benny G.L."/>
            <person name="Smith M.E."/>
            <person name="James T.Y."/>
            <person name="Grigoriev I.V."/>
        </authorList>
    </citation>
    <scope>NUCLEOTIDE SEQUENCE [LARGE SCALE GENOMIC DNA]</scope>
    <source>
        <strain evidence="4">ATCC 52028</strain>
    </source>
</reference>
<organism evidence="3 4">
    <name type="scientific">Caulochytrium protostelioides</name>
    <dbReference type="NCBI Taxonomy" id="1555241"/>
    <lineage>
        <taxon>Eukaryota</taxon>
        <taxon>Fungi</taxon>
        <taxon>Fungi incertae sedis</taxon>
        <taxon>Chytridiomycota</taxon>
        <taxon>Chytridiomycota incertae sedis</taxon>
        <taxon>Chytridiomycetes</taxon>
        <taxon>Caulochytriales</taxon>
        <taxon>Caulochytriaceae</taxon>
        <taxon>Caulochytrium</taxon>
    </lineage>
</organism>
<feature type="non-terminal residue" evidence="3">
    <location>
        <position position="1"/>
    </location>
</feature>
<proteinExistence type="predicted"/>
<gene>
    <name evidence="3" type="ORF">CXG81DRAFT_157</name>
</gene>
<feature type="compositionally biased region" description="Basic and acidic residues" evidence="1">
    <location>
        <begin position="89"/>
        <end position="99"/>
    </location>
</feature>
<dbReference type="PANTHER" id="PTHR44924:SF1">
    <property type="entry name" value="DNAJ SUBFAMILY A MEMBER 2"/>
    <property type="match status" value="1"/>
</dbReference>
<dbReference type="PROSITE" id="PS50076">
    <property type="entry name" value="DNAJ_2"/>
    <property type="match status" value="1"/>
</dbReference>
<dbReference type="SUPFAM" id="SSF46565">
    <property type="entry name" value="Chaperone J-domain"/>
    <property type="match status" value="1"/>
</dbReference>
<feature type="region of interest" description="Disordered" evidence="1">
    <location>
        <begin position="72"/>
        <end position="99"/>
    </location>
</feature>
<dbReference type="Pfam" id="PF00226">
    <property type="entry name" value="DnaJ"/>
    <property type="match status" value="1"/>
</dbReference>
<dbReference type="InterPro" id="IPR018253">
    <property type="entry name" value="DnaJ_domain_CS"/>
</dbReference>
<dbReference type="SMART" id="SM00271">
    <property type="entry name" value="DnaJ"/>
    <property type="match status" value="1"/>
</dbReference>
<evidence type="ECO:0000313" key="3">
    <source>
        <dbReference type="EMBL" id="RKP01100.1"/>
    </source>
</evidence>
<protein>
    <recommendedName>
        <fullName evidence="2">J domain-containing protein</fullName>
    </recommendedName>
</protein>
<dbReference type="Pfam" id="PF14308">
    <property type="entry name" value="DnaJ-X"/>
    <property type="match status" value="1"/>
</dbReference>
<sequence>PLITSRRPRLCVRWPCAACQTTVEFSIPPPSDRHRASPTPPEAYHVQCFACLETFRVAGSAVPLAGWDELNRRSSPGPSGHANAHAPRPRHDGARGSDAKPLETEYYDLLGVDPQATPAQIKKAYYVMAMKSHPDKNPNDPSAEETFKQISEAYQVLSDVHRRTVYNQYGRDGVLGKAAGGGPGGAGAAMFTDPEAFFQNQFGGELFRDLIGEISIARDFKAAMAAADDSRGAAGAEGSPAPTAAGAGPAGGAGATAGLAAVNLEERRAIRSARVERLTTTLINKLSLYVDAFPVFDVNADPADGLVGTTPEELAAEALEAFRQMMGVEAEQLKDASYGVELLHAIGYTYALKAHQYLAKHDAEDGPVLKRAWGFGNQVAGMMREKAHIFGETVGTFRTALDLRNSFTKLQAMEAEREKEEAASGEIAADTGGARERLEREAADKGMEALWRGSKLEVESVLREVCDRVLSDPSPPRERLRRRAQALQVLGEVYFSI</sequence>
<evidence type="ECO:0000313" key="4">
    <source>
        <dbReference type="Proteomes" id="UP000274922"/>
    </source>
</evidence>
<name>A0A4P9X7R8_9FUNG</name>
<dbReference type="InterPro" id="IPR026894">
    <property type="entry name" value="DnaJ_X"/>
</dbReference>
<dbReference type="STRING" id="1555241.A0A4P9X7R8"/>
<dbReference type="PROSITE" id="PS00636">
    <property type="entry name" value="DNAJ_1"/>
    <property type="match status" value="1"/>
</dbReference>
<feature type="domain" description="J" evidence="2">
    <location>
        <begin position="105"/>
        <end position="170"/>
    </location>
</feature>
<feature type="non-terminal residue" evidence="3">
    <location>
        <position position="497"/>
    </location>
</feature>
<evidence type="ECO:0000259" key="2">
    <source>
        <dbReference type="PROSITE" id="PS50076"/>
    </source>
</evidence>
<dbReference type="InterPro" id="IPR001623">
    <property type="entry name" value="DnaJ_domain"/>
</dbReference>
<dbReference type="Proteomes" id="UP000274922">
    <property type="component" value="Unassembled WGS sequence"/>
</dbReference>
<dbReference type="OrthoDB" id="552049at2759"/>
<dbReference type="PANTHER" id="PTHR44924">
    <property type="entry name" value="DNAJ SUBFAMILY A MEMBER 2"/>
    <property type="match status" value="1"/>
</dbReference>